<protein>
    <submittedName>
        <fullName evidence="2">Uncharacterized protein</fullName>
    </submittedName>
</protein>
<sequence length="81" mass="9850">MLRKRANDLWHRLGRHKRRADERQKDQRVGERIRTFDGRGGKPRDCRNPRQRQRKDREDSGYRQPRAYARGGAEAHQQRDE</sequence>
<organism evidence="2">
    <name type="scientific">bioreactor metagenome</name>
    <dbReference type="NCBI Taxonomy" id="1076179"/>
    <lineage>
        <taxon>unclassified sequences</taxon>
        <taxon>metagenomes</taxon>
        <taxon>ecological metagenomes</taxon>
    </lineage>
</organism>
<evidence type="ECO:0000313" key="2">
    <source>
        <dbReference type="EMBL" id="MPN58211.1"/>
    </source>
</evidence>
<comment type="caution">
    <text evidence="2">The sequence shown here is derived from an EMBL/GenBank/DDBJ whole genome shotgun (WGS) entry which is preliminary data.</text>
</comment>
<dbReference type="EMBL" id="VSSQ01130643">
    <property type="protein sequence ID" value="MPN58211.1"/>
    <property type="molecule type" value="Genomic_DNA"/>
</dbReference>
<reference evidence="2" key="1">
    <citation type="submission" date="2019-08" db="EMBL/GenBank/DDBJ databases">
        <authorList>
            <person name="Kucharzyk K."/>
            <person name="Murdoch R.W."/>
            <person name="Higgins S."/>
            <person name="Loffler F."/>
        </authorList>
    </citation>
    <scope>NUCLEOTIDE SEQUENCE</scope>
</reference>
<feature type="compositionally biased region" description="Basic and acidic residues" evidence="1">
    <location>
        <begin position="19"/>
        <end position="48"/>
    </location>
</feature>
<gene>
    <name evidence="2" type="ORF">SDC9_205914</name>
</gene>
<name>A0A645J3K3_9ZZZZ</name>
<accession>A0A645J3K3</accession>
<dbReference type="AlphaFoldDB" id="A0A645J3K3"/>
<proteinExistence type="predicted"/>
<feature type="region of interest" description="Disordered" evidence="1">
    <location>
        <begin position="1"/>
        <end position="81"/>
    </location>
</feature>
<evidence type="ECO:0000256" key="1">
    <source>
        <dbReference type="SAM" id="MobiDB-lite"/>
    </source>
</evidence>
<feature type="compositionally biased region" description="Basic and acidic residues" evidence="1">
    <location>
        <begin position="1"/>
        <end position="11"/>
    </location>
</feature>